<sequence>MEQYVYFDDDVEYSTAVNTNSTSSAFYGQSNEIRTCSKKNKRTLNAIKPDDSSMNKPDSSNMNEPDTSTMNELYVLNSQNNGALSDQFNDNDNDSLEECDDEMLDRSNRATDERCKDEEISLIWRSPAVPVMISTTKKALQKRNIYTVNNEDNEIIDILQSYILRNKGEKNAHSNDTQAKNKAKRPLQLTEVNINAVDKNQEILEEMTTNSSDEDSYSNKENNIQ</sequence>
<dbReference type="Proteomes" id="UP000789901">
    <property type="component" value="Unassembled WGS sequence"/>
</dbReference>
<feature type="region of interest" description="Disordered" evidence="1">
    <location>
        <begin position="38"/>
        <end position="66"/>
    </location>
</feature>
<comment type="caution">
    <text evidence="2">The sequence shown here is derived from an EMBL/GenBank/DDBJ whole genome shotgun (WGS) entry which is preliminary data.</text>
</comment>
<proteinExistence type="predicted"/>
<keyword evidence="3" id="KW-1185">Reference proteome</keyword>
<name>A0ABN7VLY4_GIGMA</name>
<feature type="compositionally biased region" description="Polar residues" evidence="1">
    <location>
        <begin position="54"/>
        <end position="66"/>
    </location>
</feature>
<protein>
    <submittedName>
        <fullName evidence="2">19146_t:CDS:1</fullName>
    </submittedName>
</protein>
<evidence type="ECO:0000313" key="3">
    <source>
        <dbReference type="Proteomes" id="UP000789901"/>
    </source>
</evidence>
<organism evidence="2 3">
    <name type="scientific">Gigaspora margarita</name>
    <dbReference type="NCBI Taxonomy" id="4874"/>
    <lineage>
        <taxon>Eukaryota</taxon>
        <taxon>Fungi</taxon>
        <taxon>Fungi incertae sedis</taxon>
        <taxon>Mucoromycota</taxon>
        <taxon>Glomeromycotina</taxon>
        <taxon>Glomeromycetes</taxon>
        <taxon>Diversisporales</taxon>
        <taxon>Gigasporaceae</taxon>
        <taxon>Gigaspora</taxon>
    </lineage>
</organism>
<feature type="non-terminal residue" evidence="2">
    <location>
        <position position="225"/>
    </location>
</feature>
<evidence type="ECO:0000313" key="2">
    <source>
        <dbReference type="EMBL" id="CAG8781150.1"/>
    </source>
</evidence>
<reference evidence="2 3" key="1">
    <citation type="submission" date="2021-06" db="EMBL/GenBank/DDBJ databases">
        <authorList>
            <person name="Kallberg Y."/>
            <person name="Tangrot J."/>
            <person name="Rosling A."/>
        </authorList>
    </citation>
    <scope>NUCLEOTIDE SEQUENCE [LARGE SCALE GENOMIC DNA]</scope>
    <source>
        <strain evidence="2 3">120-4 pot B 10/14</strain>
    </source>
</reference>
<feature type="region of interest" description="Disordered" evidence="1">
    <location>
        <begin position="200"/>
        <end position="225"/>
    </location>
</feature>
<evidence type="ECO:0000256" key="1">
    <source>
        <dbReference type="SAM" id="MobiDB-lite"/>
    </source>
</evidence>
<accession>A0ABN7VLY4</accession>
<gene>
    <name evidence="2" type="ORF">GMARGA_LOCUS19744</name>
</gene>
<dbReference type="EMBL" id="CAJVQB010016705">
    <property type="protein sequence ID" value="CAG8781150.1"/>
    <property type="molecule type" value="Genomic_DNA"/>
</dbReference>